<evidence type="ECO:0000256" key="1">
    <source>
        <dbReference type="SAM" id="MobiDB-lite"/>
    </source>
</evidence>
<evidence type="ECO:0000313" key="3">
    <source>
        <dbReference type="EMBL" id="MPM78561.1"/>
    </source>
</evidence>
<name>A0A645CNQ1_9ZZZZ</name>
<keyword evidence="2" id="KW-0812">Transmembrane</keyword>
<feature type="region of interest" description="Disordered" evidence="1">
    <location>
        <begin position="1"/>
        <end position="20"/>
    </location>
</feature>
<feature type="transmembrane region" description="Helical" evidence="2">
    <location>
        <begin position="60"/>
        <end position="82"/>
    </location>
</feature>
<keyword evidence="2" id="KW-1133">Transmembrane helix</keyword>
<gene>
    <name evidence="3" type="ORF">SDC9_125572</name>
</gene>
<sequence>MLMEMKEQVTECQQRSRSNTHRLDIHDKTLEKLTESIAVIQKSLKEIYSKLTSRSESVKIVVQIITTLITAISAIAIAWLQFQ</sequence>
<dbReference type="EMBL" id="VSSQ01028731">
    <property type="protein sequence ID" value="MPM78561.1"/>
    <property type="molecule type" value="Genomic_DNA"/>
</dbReference>
<dbReference type="AlphaFoldDB" id="A0A645CNQ1"/>
<reference evidence="3" key="1">
    <citation type="submission" date="2019-08" db="EMBL/GenBank/DDBJ databases">
        <authorList>
            <person name="Kucharzyk K."/>
            <person name="Murdoch R.W."/>
            <person name="Higgins S."/>
            <person name="Loffler F."/>
        </authorList>
    </citation>
    <scope>NUCLEOTIDE SEQUENCE</scope>
</reference>
<accession>A0A645CNQ1</accession>
<organism evidence="3">
    <name type="scientific">bioreactor metagenome</name>
    <dbReference type="NCBI Taxonomy" id="1076179"/>
    <lineage>
        <taxon>unclassified sequences</taxon>
        <taxon>metagenomes</taxon>
        <taxon>ecological metagenomes</taxon>
    </lineage>
</organism>
<evidence type="ECO:0000256" key="2">
    <source>
        <dbReference type="SAM" id="Phobius"/>
    </source>
</evidence>
<comment type="caution">
    <text evidence="3">The sequence shown here is derived from an EMBL/GenBank/DDBJ whole genome shotgun (WGS) entry which is preliminary data.</text>
</comment>
<keyword evidence="2" id="KW-0472">Membrane</keyword>
<proteinExistence type="predicted"/>
<protein>
    <submittedName>
        <fullName evidence="3">Uncharacterized protein</fullName>
    </submittedName>
</protein>